<protein>
    <submittedName>
        <fullName evidence="1">Multiple sugar transport system substrate-binding protein</fullName>
    </submittedName>
</protein>
<keyword evidence="1" id="KW-0813">Transport</keyword>
<keyword evidence="2" id="KW-1185">Reference proteome</keyword>
<dbReference type="RefSeq" id="WP_090310021.1">
    <property type="nucleotide sequence ID" value="NZ_FNRK01000048.1"/>
</dbReference>
<accession>A0A1H4EN37</accession>
<proteinExistence type="predicted"/>
<name>A0A1H4EN37_9FIRM</name>
<organism evidence="1 2">
    <name type="scientific">Eubacterium aggregans</name>
    <dbReference type="NCBI Taxonomy" id="81409"/>
    <lineage>
        <taxon>Bacteria</taxon>
        <taxon>Bacillati</taxon>
        <taxon>Bacillota</taxon>
        <taxon>Clostridia</taxon>
        <taxon>Eubacteriales</taxon>
        <taxon>Eubacteriaceae</taxon>
        <taxon>Eubacterium</taxon>
    </lineage>
</organism>
<dbReference type="SUPFAM" id="SSF53850">
    <property type="entry name" value="Periplasmic binding protein-like II"/>
    <property type="match status" value="1"/>
</dbReference>
<sequence>MKRIVRRCSFMVCIIMLIFCLIGCSGKNTKLNPDNPVTLTIWHVYGSQTESPFNDSIDAFNRTVGAQRGVIIEVTSVSDSSAIDEDILAAVAEVPGSEPLPDLFIAYPRIEEKVGYDKLLDFKPYLTKAKLSEYIPTFLEEGYFDDKLLMLPVAKSTELLFLNQTNFDFFTKVELSIKV</sequence>
<dbReference type="EMBL" id="FNRK01000048">
    <property type="protein sequence ID" value="SEA85662.1"/>
    <property type="molecule type" value="Genomic_DNA"/>
</dbReference>
<dbReference type="Proteomes" id="UP000199394">
    <property type="component" value="Unassembled WGS sequence"/>
</dbReference>
<keyword evidence="1" id="KW-0762">Sugar transport</keyword>
<dbReference type="STRING" id="81409.SAMN04515656_1484"/>
<reference evidence="1 2" key="1">
    <citation type="submission" date="2016-10" db="EMBL/GenBank/DDBJ databases">
        <authorList>
            <person name="de Groot N.N."/>
        </authorList>
    </citation>
    <scope>NUCLEOTIDE SEQUENCE [LARGE SCALE GENOMIC DNA]</scope>
    <source>
        <strain evidence="1 2">SR12</strain>
    </source>
</reference>
<dbReference type="AlphaFoldDB" id="A0A1H4EN37"/>
<dbReference type="OrthoDB" id="9764785at2"/>
<evidence type="ECO:0000313" key="2">
    <source>
        <dbReference type="Proteomes" id="UP000199394"/>
    </source>
</evidence>
<dbReference type="Gene3D" id="3.40.190.10">
    <property type="entry name" value="Periplasmic binding protein-like II"/>
    <property type="match status" value="1"/>
</dbReference>
<evidence type="ECO:0000313" key="1">
    <source>
        <dbReference type="EMBL" id="SEA85662.1"/>
    </source>
</evidence>
<gene>
    <name evidence="1" type="ORF">SAMN04515656_1484</name>
</gene>